<keyword evidence="8" id="KW-0539">Nucleus</keyword>
<evidence type="ECO:0000256" key="6">
    <source>
        <dbReference type="ARBA" id="ARBA00022840"/>
    </source>
</evidence>
<dbReference type="FunFam" id="3.40.50.300:FF:000105">
    <property type="entry name" value="BMS1 ribosome biogenesis factor"/>
    <property type="match status" value="1"/>
</dbReference>
<keyword evidence="2" id="KW-0690">Ribosome biogenesis</keyword>
<dbReference type="InterPro" id="IPR027417">
    <property type="entry name" value="P-loop_NTPase"/>
</dbReference>
<evidence type="ECO:0000313" key="14">
    <source>
        <dbReference type="Proteomes" id="UP000023152"/>
    </source>
</evidence>
<comment type="caution">
    <text evidence="13">The sequence shown here is derived from an EMBL/GenBank/DDBJ whole genome shotgun (WGS) entry which is preliminary data.</text>
</comment>
<organism evidence="13 14">
    <name type="scientific">Reticulomyxa filosa</name>
    <dbReference type="NCBI Taxonomy" id="46433"/>
    <lineage>
        <taxon>Eukaryota</taxon>
        <taxon>Sar</taxon>
        <taxon>Rhizaria</taxon>
        <taxon>Retaria</taxon>
        <taxon>Foraminifera</taxon>
        <taxon>Monothalamids</taxon>
        <taxon>Reticulomyxidae</taxon>
        <taxon>Reticulomyxa</taxon>
    </lineage>
</organism>
<evidence type="ECO:0000256" key="8">
    <source>
        <dbReference type="ARBA" id="ARBA00023242"/>
    </source>
</evidence>
<sequence length="624" mass="71377">MPVSAGQENKKHAAPGNSVSKRKKEAARNKKLGITKPEAFNIKANTQSNINSKWKHIKRLMDREHTKHHALLPKRITEDMLEPPVYVAVVGPPKVGKSLLIRSLVKHYTTTKLTDCRGPMTILASNHRRITFLECPNELNAMIDVAKTCDLALLLVDASYGFEMETFEFLNCAQLHGFPRVMGVLTHLDKYVKLQKKQSIVYHVKHRFWKEIYSGAKLFVLKGIDKKIGQLYYKTDIRNLVRFISVLKFRPLQWRNTHPYMLVDRYEDLTEPVAVKNNPKIDRTVAFYGYIRGCNFRSTMNVHLCGVGDFFIKEMEEMEDPVPLPQKRMRHLVKSGKIYAPMANIGPIVFDKHAAYITLRNDSRKAIDKNKQSWESDKQYLQRLKLQANEDENVHYADIKTGNAQLMIEQMSKATAAMDDRMKDSTLQIFADSKPIRSEQLEVAATAAAKANKNSTFTKANADVDAEPPRTRRRVIFDDEVSGESGNPFGDSFDNNDTRANNEENENEDEGYEFNNVDEWIQSNQEADEHEWPVIGNDKDNDEYDYEQNEVRQTDDSDGDDDDDDMNDISNINDVSGMNDADAANDTNNANGENQGKNNNQTKAKKNNRTKKTTNKNKPIHRRV</sequence>
<dbReference type="Gene3D" id="3.40.50.300">
    <property type="entry name" value="P-loop containing nucleotide triphosphate hydrolases"/>
    <property type="match status" value="1"/>
</dbReference>
<dbReference type="GO" id="GO:0030686">
    <property type="term" value="C:90S preribosome"/>
    <property type="evidence" value="ECO:0007669"/>
    <property type="project" value="TreeGrafter"/>
</dbReference>
<accession>X6NG73</accession>
<evidence type="ECO:0000256" key="5">
    <source>
        <dbReference type="ARBA" id="ARBA00022801"/>
    </source>
</evidence>
<dbReference type="OrthoDB" id="10260897at2759"/>
<keyword evidence="3" id="KW-0597">Phosphoprotein</keyword>
<feature type="region of interest" description="Disordered" evidence="11">
    <location>
        <begin position="1"/>
        <end position="34"/>
    </location>
</feature>
<feature type="compositionally biased region" description="Low complexity" evidence="11">
    <location>
        <begin position="568"/>
        <end position="602"/>
    </location>
</feature>
<dbReference type="GO" id="GO:0005525">
    <property type="term" value="F:GTP binding"/>
    <property type="evidence" value="ECO:0007669"/>
    <property type="project" value="UniProtKB-KW"/>
</dbReference>
<feature type="compositionally biased region" description="Acidic residues" evidence="11">
    <location>
        <begin position="503"/>
        <end position="512"/>
    </location>
</feature>
<name>X6NG73_RETFI</name>
<feature type="compositionally biased region" description="Acidic residues" evidence="11">
    <location>
        <begin position="556"/>
        <end position="567"/>
    </location>
</feature>
<evidence type="ECO:0000256" key="10">
    <source>
        <dbReference type="ARBA" id="ARBA00061391"/>
    </source>
</evidence>
<keyword evidence="6" id="KW-0067">ATP-binding</keyword>
<comment type="similarity">
    <text evidence="10">Belongs to the TRAFAC class translation factor GTPase superfamily. Bms1-like GTPase family. BMS1 subfamily.</text>
</comment>
<evidence type="ECO:0000259" key="12">
    <source>
        <dbReference type="PROSITE" id="PS51714"/>
    </source>
</evidence>
<dbReference type="GO" id="GO:0005654">
    <property type="term" value="C:nucleoplasm"/>
    <property type="evidence" value="ECO:0007669"/>
    <property type="project" value="UniProtKB-ARBA"/>
</dbReference>
<evidence type="ECO:0000313" key="13">
    <source>
        <dbReference type="EMBL" id="ETO25330.1"/>
    </source>
</evidence>
<dbReference type="Pfam" id="PF08142">
    <property type="entry name" value="AARP2CN"/>
    <property type="match status" value="1"/>
</dbReference>
<feature type="region of interest" description="Disordered" evidence="11">
    <location>
        <begin position="550"/>
        <end position="624"/>
    </location>
</feature>
<feature type="domain" description="Bms1-type G" evidence="12">
    <location>
        <begin position="83"/>
        <end position="250"/>
    </location>
</feature>
<evidence type="ECO:0000256" key="9">
    <source>
        <dbReference type="ARBA" id="ARBA00049117"/>
    </source>
</evidence>
<evidence type="ECO:0000256" key="3">
    <source>
        <dbReference type="ARBA" id="ARBA00022553"/>
    </source>
</evidence>
<proteinExistence type="inferred from homology"/>
<dbReference type="GO" id="GO:0032040">
    <property type="term" value="C:small-subunit processome"/>
    <property type="evidence" value="ECO:0007669"/>
    <property type="project" value="UniProtKB-ARBA"/>
</dbReference>
<dbReference type="GO" id="GO:0003924">
    <property type="term" value="F:GTPase activity"/>
    <property type="evidence" value="ECO:0007669"/>
    <property type="project" value="TreeGrafter"/>
</dbReference>
<dbReference type="SUPFAM" id="SSF52540">
    <property type="entry name" value="P-loop containing nucleoside triphosphate hydrolases"/>
    <property type="match status" value="1"/>
</dbReference>
<evidence type="ECO:0000256" key="2">
    <source>
        <dbReference type="ARBA" id="ARBA00022517"/>
    </source>
</evidence>
<dbReference type="EMBL" id="ASPP01008623">
    <property type="protein sequence ID" value="ETO25330.1"/>
    <property type="molecule type" value="Genomic_DNA"/>
</dbReference>
<gene>
    <name evidence="13" type="ORF">RFI_11807</name>
</gene>
<dbReference type="GO" id="GO:0005524">
    <property type="term" value="F:ATP binding"/>
    <property type="evidence" value="ECO:0007669"/>
    <property type="project" value="UniProtKB-KW"/>
</dbReference>
<evidence type="ECO:0000256" key="4">
    <source>
        <dbReference type="ARBA" id="ARBA00022741"/>
    </source>
</evidence>
<comment type="subcellular location">
    <subcellularLocation>
        <location evidence="1">Nucleus</location>
        <location evidence="1">Nucleolus</location>
    </subcellularLocation>
</comment>
<protein>
    <submittedName>
        <fullName evidence="13">BMS1-like ribosome biogenesis protein</fullName>
    </submittedName>
</protein>
<dbReference type="InterPro" id="IPR039761">
    <property type="entry name" value="Bms1/Tsr1"/>
</dbReference>
<feature type="region of interest" description="Disordered" evidence="11">
    <location>
        <begin position="459"/>
        <end position="513"/>
    </location>
</feature>
<keyword evidence="5" id="KW-0378">Hydrolase</keyword>
<evidence type="ECO:0000256" key="11">
    <source>
        <dbReference type="SAM" id="MobiDB-lite"/>
    </source>
</evidence>
<dbReference type="PANTHER" id="PTHR12858:SF2">
    <property type="entry name" value="RIBOSOME BIOGENESIS PROTEIN BMS1 HOMOLOG"/>
    <property type="match status" value="1"/>
</dbReference>
<evidence type="ECO:0000256" key="1">
    <source>
        <dbReference type="ARBA" id="ARBA00004604"/>
    </source>
</evidence>
<dbReference type="GO" id="GO:0000462">
    <property type="term" value="P:maturation of SSU-rRNA from tricistronic rRNA transcript (SSU-rRNA, 5.8S rRNA, LSU-rRNA)"/>
    <property type="evidence" value="ECO:0007669"/>
    <property type="project" value="TreeGrafter"/>
</dbReference>
<dbReference type="AlphaFoldDB" id="X6NG73"/>
<feature type="compositionally biased region" description="Basic residues" evidence="11">
    <location>
        <begin position="20"/>
        <end position="33"/>
    </location>
</feature>
<dbReference type="GO" id="GO:0000479">
    <property type="term" value="P:endonucleolytic cleavage of tricistronic rRNA transcript (SSU-rRNA, 5.8S rRNA, LSU-rRNA)"/>
    <property type="evidence" value="ECO:0007669"/>
    <property type="project" value="TreeGrafter"/>
</dbReference>
<keyword evidence="14" id="KW-1185">Reference proteome</keyword>
<dbReference type="GO" id="GO:0034511">
    <property type="term" value="F:U3 snoRNA binding"/>
    <property type="evidence" value="ECO:0007669"/>
    <property type="project" value="TreeGrafter"/>
</dbReference>
<comment type="catalytic activity">
    <reaction evidence="9">
        <text>GTP + H2O = GDP + phosphate + H(+)</text>
        <dbReference type="Rhea" id="RHEA:19669"/>
        <dbReference type="ChEBI" id="CHEBI:15377"/>
        <dbReference type="ChEBI" id="CHEBI:15378"/>
        <dbReference type="ChEBI" id="CHEBI:37565"/>
        <dbReference type="ChEBI" id="CHEBI:43474"/>
        <dbReference type="ChEBI" id="CHEBI:58189"/>
    </reaction>
    <physiologicalReaction direction="left-to-right" evidence="9">
        <dbReference type="Rhea" id="RHEA:19670"/>
    </physiologicalReaction>
</comment>
<evidence type="ECO:0000256" key="7">
    <source>
        <dbReference type="ARBA" id="ARBA00023134"/>
    </source>
</evidence>
<reference evidence="13 14" key="1">
    <citation type="journal article" date="2013" name="Curr. Biol.">
        <title>The Genome of the Foraminiferan Reticulomyxa filosa.</title>
        <authorList>
            <person name="Glockner G."/>
            <person name="Hulsmann N."/>
            <person name="Schleicher M."/>
            <person name="Noegel A.A."/>
            <person name="Eichinger L."/>
            <person name="Gallinger C."/>
            <person name="Pawlowski J."/>
            <person name="Sierra R."/>
            <person name="Euteneuer U."/>
            <person name="Pillet L."/>
            <person name="Moustafa A."/>
            <person name="Platzer M."/>
            <person name="Groth M."/>
            <person name="Szafranski K."/>
            <person name="Schliwa M."/>
        </authorList>
    </citation>
    <scope>NUCLEOTIDE SEQUENCE [LARGE SCALE GENOMIC DNA]</scope>
</reference>
<feature type="compositionally biased region" description="Basic residues" evidence="11">
    <location>
        <begin position="603"/>
        <end position="624"/>
    </location>
</feature>
<keyword evidence="7" id="KW-0342">GTP-binding</keyword>
<dbReference type="Proteomes" id="UP000023152">
    <property type="component" value="Unassembled WGS sequence"/>
</dbReference>
<dbReference type="SMART" id="SM00785">
    <property type="entry name" value="AARP2CN"/>
    <property type="match status" value="1"/>
</dbReference>
<dbReference type="InterPro" id="IPR012948">
    <property type="entry name" value="AARP2CN"/>
</dbReference>
<dbReference type="PROSITE" id="PS51714">
    <property type="entry name" value="G_BMS1"/>
    <property type="match status" value="1"/>
</dbReference>
<dbReference type="PANTHER" id="PTHR12858">
    <property type="entry name" value="RIBOSOME BIOGENESIS PROTEIN"/>
    <property type="match status" value="1"/>
</dbReference>
<dbReference type="InterPro" id="IPR030387">
    <property type="entry name" value="G_Bms1/Tsr1_dom"/>
</dbReference>
<keyword evidence="4" id="KW-0547">Nucleotide-binding</keyword>